<evidence type="ECO:0000259" key="8">
    <source>
        <dbReference type="PROSITE" id="PS50059"/>
    </source>
</evidence>
<comment type="catalytic activity">
    <reaction evidence="1 6 7">
        <text>[protein]-peptidylproline (omega=180) = [protein]-peptidylproline (omega=0)</text>
        <dbReference type="Rhea" id="RHEA:16237"/>
        <dbReference type="Rhea" id="RHEA-COMP:10747"/>
        <dbReference type="Rhea" id="RHEA-COMP:10748"/>
        <dbReference type="ChEBI" id="CHEBI:83833"/>
        <dbReference type="ChEBI" id="CHEBI:83834"/>
        <dbReference type="EC" id="5.2.1.8"/>
    </reaction>
</comment>
<dbReference type="InterPro" id="IPR000774">
    <property type="entry name" value="PPIase_FKBP_N"/>
</dbReference>
<keyword evidence="10" id="KW-1185">Reference proteome</keyword>
<accession>A0A6N4SRG4</accession>
<dbReference type="KEGG" id="chu:CHU_1687"/>
<evidence type="ECO:0000313" key="9">
    <source>
        <dbReference type="EMBL" id="ABG58955.1"/>
    </source>
</evidence>
<dbReference type="GO" id="GO:0006457">
    <property type="term" value="P:protein folding"/>
    <property type="evidence" value="ECO:0007669"/>
    <property type="project" value="InterPro"/>
</dbReference>
<keyword evidence="5 6" id="KW-0413">Isomerase</keyword>
<evidence type="ECO:0000256" key="1">
    <source>
        <dbReference type="ARBA" id="ARBA00000971"/>
    </source>
</evidence>
<evidence type="ECO:0000256" key="2">
    <source>
        <dbReference type="ARBA" id="ARBA00006577"/>
    </source>
</evidence>
<reference evidence="9 10" key="1">
    <citation type="journal article" date="2007" name="Appl. Environ. Microbiol.">
        <title>Genome sequence of the cellulolytic gliding bacterium Cytophaga hutchinsonii.</title>
        <authorList>
            <person name="Xie G."/>
            <person name="Bruce D.C."/>
            <person name="Challacombe J.F."/>
            <person name="Chertkov O."/>
            <person name="Detter J.C."/>
            <person name="Gilna P."/>
            <person name="Han C.S."/>
            <person name="Lucas S."/>
            <person name="Misra M."/>
            <person name="Myers G.L."/>
            <person name="Richardson P."/>
            <person name="Tapia R."/>
            <person name="Thayer N."/>
            <person name="Thompson L.S."/>
            <person name="Brettin T.S."/>
            <person name="Henrissat B."/>
            <person name="Wilson D.B."/>
            <person name="McBride M.J."/>
        </authorList>
    </citation>
    <scope>NUCLEOTIDE SEQUENCE [LARGE SCALE GENOMIC DNA]</scope>
    <source>
        <strain evidence="10">ATCC 33406 / DSM 1761 / CIP 103989 / NBRC 15051 / NCIMB 9469 / D465</strain>
    </source>
</reference>
<organism evidence="9 10">
    <name type="scientific">Cytophaga hutchinsonii (strain ATCC 33406 / DSM 1761 / CIP 103989 / NBRC 15051 / NCIMB 9469 / D465)</name>
    <dbReference type="NCBI Taxonomy" id="269798"/>
    <lineage>
        <taxon>Bacteria</taxon>
        <taxon>Pseudomonadati</taxon>
        <taxon>Bacteroidota</taxon>
        <taxon>Cytophagia</taxon>
        <taxon>Cytophagales</taxon>
        <taxon>Cytophagaceae</taxon>
        <taxon>Cytophaga</taxon>
    </lineage>
</organism>
<dbReference type="PROSITE" id="PS50059">
    <property type="entry name" value="FKBP_PPIASE"/>
    <property type="match status" value="1"/>
</dbReference>
<dbReference type="Proteomes" id="UP000001822">
    <property type="component" value="Chromosome"/>
</dbReference>
<dbReference type="EC" id="5.2.1.8" evidence="7"/>
<evidence type="ECO:0000256" key="6">
    <source>
        <dbReference type="PROSITE-ProRule" id="PRU00277"/>
    </source>
</evidence>
<proteinExistence type="inferred from homology"/>
<dbReference type="GO" id="GO:0003755">
    <property type="term" value="F:peptidyl-prolyl cis-trans isomerase activity"/>
    <property type="evidence" value="ECO:0007669"/>
    <property type="project" value="UniProtKB-UniRule"/>
</dbReference>
<evidence type="ECO:0000256" key="5">
    <source>
        <dbReference type="ARBA" id="ARBA00023235"/>
    </source>
</evidence>
<evidence type="ECO:0000256" key="4">
    <source>
        <dbReference type="ARBA" id="ARBA00023110"/>
    </source>
</evidence>
<feature type="domain" description="PPIase FKBP-type" evidence="8">
    <location>
        <begin position="136"/>
        <end position="222"/>
    </location>
</feature>
<dbReference type="InterPro" id="IPR046357">
    <property type="entry name" value="PPIase_dom_sf"/>
</dbReference>
<sequence length="222" mass="24116">MEFVFCFLKSELTDSKLILFKTMAFTTEKDTVSYSLGVNIATSLKNQGFDDLNLDALTTALSDVFGNKTLQIDEAKGGQILNAYFQGMQERKQKKNIEEGVAFLKANGAKADVITLPSGLQYKVLVEGNGPKPTATDKVTTHYHGTLINGTVFDSSVERGQPATFPVNGVIAGWIEALQLMPTGSKWQLYVPSDLAYGARGASELIGPHTTLIFDVELISIN</sequence>
<protein>
    <recommendedName>
        <fullName evidence="7">Peptidyl-prolyl cis-trans isomerase</fullName>
        <ecNumber evidence="7">5.2.1.8</ecNumber>
    </recommendedName>
</protein>
<dbReference type="InterPro" id="IPR036944">
    <property type="entry name" value="PPIase_FKBP_N_sf"/>
</dbReference>
<dbReference type="FunFam" id="3.10.50.40:FF:000045">
    <property type="entry name" value="Peptidyl-prolyl cis-trans isomerase"/>
    <property type="match status" value="1"/>
</dbReference>
<dbReference type="Gene3D" id="3.10.50.40">
    <property type="match status" value="1"/>
</dbReference>
<evidence type="ECO:0000313" key="10">
    <source>
        <dbReference type="Proteomes" id="UP000001822"/>
    </source>
</evidence>
<dbReference type="PANTHER" id="PTHR43811:SF19">
    <property type="entry name" value="39 KDA FK506-BINDING NUCLEAR PROTEIN"/>
    <property type="match status" value="1"/>
</dbReference>
<dbReference type="InterPro" id="IPR001179">
    <property type="entry name" value="PPIase_FKBP_dom"/>
</dbReference>
<evidence type="ECO:0000256" key="7">
    <source>
        <dbReference type="RuleBase" id="RU003915"/>
    </source>
</evidence>
<dbReference type="Gene3D" id="1.10.287.460">
    <property type="entry name" value="Peptidyl-prolyl cis-trans isomerase, FKBP-type, N-terminal domain"/>
    <property type="match status" value="1"/>
</dbReference>
<comment type="similarity">
    <text evidence="2 7">Belongs to the FKBP-type PPIase family.</text>
</comment>
<keyword evidence="4 6" id="KW-0697">Rotamase</keyword>
<dbReference type="NCBIfam" id="NF008602">
    <property type="entry name" value="PRK11570.1"/>
    <property type="match status" value="1"/>
</dbReference>
<dbReference type="PANTHER" id="PTHR43811">
    <property type="entry name" value="FKBP-TYPE PEPTIDYL-PROLYL CIS-TRANS ISOMERASE FKPA"/>
    <property type="match status" value="1"/>
</dbReference>
<dbReference type="AlphaFoldDB" id="A0A6N4SRG4"/>
<keyword evidence="3" id="KW-0732">Signal</keyword>
<evidence type="ECO:0000256" key="3">
    <source>
        <dbReference type="ARBA" id="ARBA00022729"/>
    </source>
</evidence>
<gene>
    <name evidence="9" type="primary">fklB</name>
    <name evidence="9" type="ordered locus">CHU_1687</name>
</gene>
<name>A0A6N4SRG4_CYTH3</name>
<dbReference type="SUPFAM" id="SSF54534">
    <property type="entry name" value="FKBP-like"/>
    <property type="match status" value="1"/>
</dbReference>
<dbReference type="Pfam" id="PF01346">
    <property type="entry name" value="FKBP_N"/>
    <property type="match status" value="1"/>
</dbReference>
<dbReference type="Pfam" id="PF00254">
    <property type="entry name" value="FKBP_C"/>
    <property type="match status" value="1"/>
</dbReference>
<dbReference type="EMBL" id="CP000383">
    <property type="protein sequence ID" value="ABG58955.1"/>
    <property type="molecule type" value="Genomic_DNA"/>
</dbReference>